<dbReference type="Proteomes" id="UP000199440">
    <property type="component" value="Unassembled WGS sequence"/>
</dbReference>
<dbReference type="InterPro" id="IPR032808">
    <property type="entry name" value="DoxX"/>
</dbReference>
<comment type="similarity">
    <text evidence="2">Belongs to the DoxX family.</text>
</comment>
<comment type="subcellular location">
    <subcellularLocation>
        <location evidence="1">Cell membrane</location>
        <topology evidence="1">Multi-pass membrane protein</topology>
    </subcellularLocation>
</comment>
<name>A0A1G9SAV0_9FLAO</name>
<dbReference type="InterPro" id="IPR051907">
    <property type="entry name" value="DoxX-like_oxidoreductase"/>
</dbReference>
<proteinExistence type="inferred from homology"/>
<evidence type="ECO:0000256" key="7">
    <source>
        <dbReference type="SAM" id="Phobius"/>
    </source>
</evidence>
<evidence type="ECO:0000256" key="2">
    <source>
        <dbReference type="ARBA" id="ARBA00006679"/>
    </source>
</evidence>
<dbReference type="EMBL" id="FNGV01000007">
    <property type="protein sequence ID" value="SDM32604.1"/>
    <property type="molecule type" value="Genomic_DNA"/>
</dbReference>
<dbReference type="OrthoDB" id="280866at2"/>
<keyword evidence="4 7" id="KW-0812">Transmembrane</keyword>
<keyword evidence="6 7" id="KW-0472">Membrane</keyword>
<dbReference type="STRING" id="192904.SAMN04488514_107197"/>
<evidence type="ECO:0000256" key="5">
    <source>
        <dbReference type="ARBA" id="ARBA00022989"/>
    </source>
</evidence>
<evidence type="ECO:0000256" key="4">
    <source>
        <dbReference type="ARBA" id="ARBA00022692"/>
    </source>
</evidence>
<feature type="transmembrane region" description="Helical" evidence="7">
    <location>
        <begin position="71"/>
        <end position="93"/>
    </location>
</feature>
<gene>
    <name evidence="8" type="ORF">SAMN04488514_107197</name>
</gene>
<dbReference type="PANTHER" id="PTHR33452:SF1">
    <property type="entry name" value="INNER MEMBRANE PROTEIN YPHA-RELATED"/>
    <property type="match status" value="1"/>
</dbReference>
<organism evidence="8 9">
    <name type="scientific">Kriegella aquimaris</name>
    <dbReference type="NCBI Taxonomy" id="192904"/>
    <lineage>
        <taxon>Bacteria</taxon>
        <taxon>Pseudomonadati</taxon>
        <taxon>Bacteroidota</taxon>
        <taxon>Flavobacteriia</taxon>
        <taxon>Flavobacteriales</taxon>
        <taxon>Flavobacteriaceae</taxon>
        <taxon>Kriegella</taxon>
    </lineage>
</organism>
<evidence type="ECO:0000313" key="8">
    <source>
        <dbReference type="EMBL" id="SDM32604.1"/>
    </source>
</evidence>
<keyword evidence="5 7" id="KW-1133">Transmembrane helix</keyword>
<evidence type="ECO:0000256" key="3">
    <source>
        <dbReference type="ARBA" id="ARBA00022475"/>
    </source>
</evidence>
<dbReference type="GO" id="GO:0005886">
    <property type="term" value="C:plasma membrane"/>
    <property type="evidence" value="ECO:0007669"/>
    <property type="project" value="UniProtKB-SubCell"/>
</dbReference>
<reference evidence="8 9" key="1">
    <citation type="submission" date="2016-10" db="EMBL/GenBank/DDBJ databases">
        <authorList>
            <person name="de Groot N.N."/>
        </authorList>
    </citation>
    <scope>NUCLEOTIDE SEQUENCE [LARGE SCALE GENOMIC DNA]</scope>
    <source>
        <strain evidence="8 9">DSM 19886</strain>
    </source>
</reference>
<keyword evidence="9" id="KW-1185">Reference proteome</keyword>
<evidence type="ECO:0000313" key="9">
    <source>
        <dbReference type="Proteomes" id="UP000199440"/>
    </source>
</evidence>
<dbReference type="RefSeq" id="WP_089891059.1">
    <property type="nucleotide sequence ID" value="NZ_FNGV01000007.1"/>
</dbReference>
<feature type="transmembrane region" description="Helical" evidence="7">
    <location>
        <begin position="45"/>
        <end position="64"/>
    </location>
</feature>
<dbReference type="PANTHER" id="PTHR33452">
    <property type="entry name" value="OXIDOREDUCTASE CATD-RELATED"/>
    <property type="match status" value="1"/>
</dbReference>
<feature type="transmembrane region" description="Helical" evidence="7">
    <location>
        <begin position="7"/>
        <end position="25"/>
    </location>
</feature>
<keyword evidence="3" id="KW-1003">Cell membrane</keyword>
<evidence type="ECO:0000256" key="6">
    <source>
        <dbReference type="ARBA" id="ARBA00023136"/>
    </source>
</evidence>
<dbReference type="AlphaFoldDB" id="A0A1G9SAV0"/>
<sequence length="133" mass="14790">MKRNKNLGILILRLAIPFTMLIYGINKVIEGTGFIGNLLEQYGLPKFIANGIFIGEIAAPLMLMMGFRTRLAGLIFSFNCLVAIVMAQTQNIFKLNQFGGWSLDLLFIYLMAGIVFYVSGAGKYALSTSNHWD</sequence>
<dbReference type="Pfam" id="PF07681">
    <property type="entry name" value="DoxX"/>
    <property type="match status" value="1"/>
</dbReference>
<protein>
    <submittedName>
        <fullName evidence="8">Putative oxidoreductase</fullName>
    </submittedName>
</protein>
<accession>A0A1G9SAV0</accession>
<evidence type="ECO:0000256" key="1">
    <source>
        <dbReference type="ARBA" id="ARBA00004651"/>
    </source>
</evidence>
<feature type="transmembrane region" description="Helical" evidence="7">
    <location>
        <begin position="105"/>
        <end position="126"/>
    </location>
</feature>